<dbReference type="Proteomes" id="UP001527052">
    <property type="component" value="Unassembled WGS sequence"/>
</dbReference>
<keyword evidence="2" id="KW-0732">Signal</keyword>
<comment type="caution">
    <text evidence="4">The sequence shown here is derived from an EMBL/GenBank/DDBJ whole genome shotgun (WGS) entry which is preliminary data.</text>
</comment>
<keyword evidence="5" id="KW-1185">Reference proteome</keyword>
<evidence type="ECO:0000256" key="1">
    <source>
        <dbReference type="SAM" id="MobiDB-lite"/>
    </source>
</evidence>
<accession>A0ABT4EJN8</accession>
<feature type="signal peptide" evidence="2">
    <location>
        <begin position="1"/>
        <end position="30"/>
    </location>
</feature>
<dbReference type="Pfam" id="PF13731">
    <property type="entry name" value="WxL"/>
    <property type="match status" value="1"/>
</dbReference>
<feature type="region of interest" description="Disordered" evidence="1">
    <location>
        <begin position="55"/>
        <end position="97"/>
    </location>
</feature>
<name>A0ABT4EJN8_9BACI</name>
<gene>
    <name evidence="4" type="ORF">M5W82_02775</name>
</gene>
<organism evidence="4 5">
    <name type="scientific">Lysinibacillus xylanilyticus</name>
    <dbReference type="NCBI Taxonomy" id="582475"/>
    <lineage>
        <taxon>Bacteria</taxon>
        <taxon>Bacillati</taxon>
        <taxon>Bacillota</taxon>
        <taxon>Bacilli</taxon>
        <taxon>Bacillales</taxon>
        <taxon>Bacillaceae</taxon>
        <taxon>Lysinibacillus</taxon>
    </lineage>
</organism>
<feature type="domain" description="WxL" evidence="3">
    <location>
        <begin position="40"/>
        <end position="268"/>
    </location>
</feature>
<sequence>MKISTNLKALGVATTMLTGFVLGGSVTAYADEPESKPVGGTYDSNAIIQFEAASGVITPPTDPTNPGKEDPDNPGEPELVNPIDPTKPPGEDPEKGTFGPLSIDYASGLDFGTQEITSTNQYYKAKPQKFSNRTPAEGPNYVQVSDSRGTEAGWSLQVKQNGQFKSTTDKVLTGAEIRFTNGSVASASASPFPSNFEDNFALTFNEDGTGVAKTIMSAKTGEGSGTYLLVFGDDKSAADSIELFVPGSTTKYADKYTTSITWTLTDVPGIGE</sequence>
<proteinExistence type="predicted"/>
<dbReference type="RefSeq" id="WP_268635966.1">
    <property type="nucleotide sequence ID" value="NZ_JAMDLZ010000005.1"/>
</dbReference>
<reference evidence="4 5" key="1">
    <citation type="submission" date="2022-05" db="EMBL/GenBank/DDBJ databases">
        <title>Genome Sequencing of Bee-Associated Microbes.</title>
        <authorList>
            <person name="Dunlap C."/>
        </authorList>
    </citation>
    <scope>NUCLEOTIDE SEQUENCE [LARGE SCALE GENOMIC DNA]</scope>
    <source>
        <strain evidence="4 5">NRRL BD-083</strain>
    </source>
</reference>
<evidence type="ECO:0000259" key="3">
    <source>
        <dbReference type="Pfam" id="PF13731"/>
    </source>
</evidence>
<evidence type="ECO:0000313" key="5">
    <source>
        <dbReference type="Proteomes" id="UP001527052"/>
    </source>
</evidence>
<protein>
    <submittedName>
        <fullName evidence="4">WxL domain-containing protein</fullName>
    </submittedName>
</protein>
<dbReference type="InterPro" id="IPR027994">
    <property type="entry name" value="WxL_dom"/>
</dbReference>
<dbReference type="EMBL" id="JAMDLZ010000005">
    <property type="protein sequence ID" value="MCY9545864.1"/>
    <property type="molecule type" value="Genomic_DNA"/>
</dbReference>
<feature type="chain" id="PRO_5046076467" evidence="2">
    <location>
        <begin position="31"/>
        <end position="272"/>
    </location>
</feature>
<evidence type="ECO:0000313" key="4">
    <source>
        <dbReference type="EMBL" id="MCY9545864.1"/>
    </source>
</evidence>
<evidence type="ECO:0000256" key="2">
    <source>
        <dbReference type="SAM" id="SignalP"/>
    </source>
</evidence>